<comment type="caution">
    <text evidence="1">The sequence shown here is derived from an EMBL/GenBank/DDBJ whole genome shotgun (WGS) entry which is preliminary data.</text>
</comment>
<dbReference type="EMBL" id="JBBXMP010000153">
    <property type="protein sequence ID" value="KAL0060985.1"/>
    <property type="molecule type" value="Genomic_DNA"/>
</dbReference>
<protein>
    <submittedName>
        <fullName evidence="1">Uncharacterized protein</fullName>
    </submittedName>
</protein>
<evidence type="ECO:0000313" key="2">
    <source>
        <dbReference type="Proteomes" id="UP001437256"/>
    </source>
</evidence>
<gene>
    <name evidence="1" type="ORF">AAF712_012216</name>
</gene>
<reference evidence="1 2" key="1">
    <citation type="submission" date="2024-05" db="EMBL/GenBank/DDBJ databases">
        <title>A draft genome resource for the thread blight pathogen Marasmius tenuissimus strain MS-2.</title>
        <authorList>
            <person name="Yulfo-Soto G.E."/>
            <person name="Baruah I.K."/>
            <person name="Amoako-Attah I."/>
            <person name="Bukari Y."/>
            <person name="Meinhardt L.W."/>
            <person name="Bailey B.A."/>
            <person name="Cohen S.P."/>
        </authorList>
    </citation>
    <scope>NUCLEOTIDE SEQUENCE [LARGE SCALE GENOMIC DNA]</scope>
    <source>
        <strain evidence="1 2">MS-2</strain>
    </source>
</reference>
<name>A0ABR2ZI13_9AGAR</name>
<dbReference type="Proteomes" id="UP001437256">
    <property type="component" value="Unassembled WGS sequence"/>
</dbReference>
<sequence length="233" mass="27672">MPPTYEIVNGCNDSTHFVVGYQGIWATFRAPSYYSVEKKVFSQWGVDDDFILSVYCTEQDTLVVRQQRVDPERRQTKYWKKLWKKTPRLRQGLPPDAWQDVLPFTRPFHTLPNHVRQWWAIIEVHKPLRTVLPNSMVRKQILFQQGRFIRWFNDTLEDEFTINGVLTDQILFGYLKLARRQNRVQVVGERPGYSGLHDWEMDLNFLAQKVPIEPVSFSHDHYQYKVLAGLMKN</sequence>
<organism evidence="1 2">
    <name type="scientific">Marasmius tenuissimus</name>
    <dbReference type="NCBI Taxonomy" id="585030"/>
    <lineage>
        <taxon>Eukaryota</taxon>
        <taxon>Fungi</taxon>
        <taxon>Dikarya</taxon>
        <taxon>Basidiomycota</taxon>
        <taxon>Agaricomycotina</taxon>
        <taxon>Agaricomycetes</taxon>
        <taxon>Agaricomycetidae</taxon>
        <taxon>Agaricales</taxon>
        <taxon>Marasmiineae</taxon>
        <taxon>Marasmiaceae</taxon>
        <taxon>Marasmius</taxon>
    </lineage>
</organism>
<keyword evidence="2" id="KW-1185">Reference proteome</keyword>
<proteinExistence type="predicted"/>
<evidence type="ECO:0000313" key="1">
    <source>
        <dbReference type="EMBL" id="KAL0060985.1"/>
    </source>
</evidence>
<accession>A0ABR2ZI13</accession>